<dbReference type="Pfam" id="PF00378">
    <property type="entry name" value="ECH_1"/>
    <property type="match status" value="1"/>
</dbReference>
<dbReference type="EMBL" id="BAAAGF010000005">
    <property type="protein sequence ID" value="GAA0749161.1"/>
    <property type="molecule type" value="Genomic_DNA"/>
</dbReference>
<reference evidence="3 4" key="1">
    <citation type="journal article" date="2019" name="Int. J. Syst. Evol. Microbiol.">
        <title>The Global Catalogue of Microorganisms (GCM) 10K type strain sequencing project: providing services to taxonomists for standard genome sequencing and annotation.</title>
        <authorList>
            <consortium name="The Broad Institute Genomics Platform"/>
            <consortium name="The Broad Institute Genome Sequencing Center for Infectious Disease"/>
            <person name="Wu L."/>
            <person name="Ma J."/>
        </authorList>
    </citation>
    <scope>NUCLEOTIDE SEQUENCE [LARGE SCALE GENOMIC DNA]</scope>
    <source>
        <strain evidence="3 4">JCM 15976</strain>
    </source>
</reference>
<gene>
    <name evidence="3" type="primary">paaG</name>
    <name evidence="3" type="ORF">GCM10009431_28430</name>
</gene>
<keyword evidence="4" id="KW-1185">Reference proteome</keyword>
<keyword evidence="3" id="KW-0413">Isomerase</keyword>
<evidence type="ECO:0000256" key="2">
    <source>
        <dbReference type="RuleBase" id="RU003707"/>
    </source>
</evidence>
<dbReference type="CDD" id="cd06558">
    <property type="entry name" value="crotonase-like"/>
    <property type="match status" value="1"/>
</dbReference>
<dbReference type="Proteomes" id="UP001500736">
    <property type="component" value="Unassembled WGS sequence"/>
</dbReference>
<dbReference type="GO" id="GO:0016853">
    <property type="term" value="F:isomerase activity"/>
    <property type="evidence" value="ECO:0007669"/>
    <property type="project" value="UniProtKB-KW"/>
</dbReference>
<dbReference type="InterPro" id="IPR001753">
    <property type="entry name" value="Enoyl-CoA_hydra/iso"/>
</dbReference>
<dbReference type="InterPro" id="IPR018376">
    <property type="entry name" value="Enoyl-CoA_hyd/isom_CS"/>
</dbReference>
<comment type="caution">
    <text evidence="3">The sequence shown here is derived from an EMBL/GenBank/DDBJ whole genome shotgun (WGS) entry which is preliminary data.</text>
</comment>
<protein>
    <submittedName>
        <fullName evidence="3">2-(1,2-epoxy-1,2-dihydrophenyl)acetyl-CoA isomerase PaaG</fullName>
    </submittedName>
</protein>
<evidence type="ECO:0000256" key="1">
    <source>
        <dbReference type="ARBA" id="ARBA00005254"/>
    </source>
</evidence>
<dbReference type="InterPro" id="IPR014748">
    <property type="entry name" value="Enoyl-CoA_hydra_C"/>
</dbReference>
<accession>A0ABN1JYW9</accession>
<comment type="similarity">
    <text evidence="1 2">Belongs to the enoyl-CoA hydratase/isomerase family.</text>
</comment>
<organism evidence="3 4">
    <name type="scientific">Gaetbulibacter jejuensis</name>
    <dbReference type="NCBI Taxonomy" id="584607"/>
    <lineage>
        <taxon>Bacteria</taxon>
        <taxon>Pseudomonadati</taxon>
        <taxon>Bacteroidota</taxon>
        <taxon>Flavobacteriia</taxon>
        <taxon>Flavobacteriales</taxon>
        <taxon>Flavobacteriaceae</taxon>
        <taxon>Gaetbulibacter</taxon>
    </lineage>
</organism>
<evidence type="ECO:0000313" key="3">
    <source>
        <dbReference type="EMBL" id="GAA0749161.1"/>
    </source>
</evidence>
<sequence length="279" mass="30695">MFEVICHSALDAESKIKEKNMESIQLKIKNNIAYITLNRPEVFNSFNREMALNLQQVFDDCESNSEVRAIVLTGNGKAFCAGQDLKEVTSPELNPGFKKILEEHYNPIITRIRNIKKPIIGAINGVAAGAGANIALACDIVVAHEKVSFIQAFSLIGLIPDSAGTFFLPRLIGFQKASALAMLGDKVSADEAEKMGMIYKVLPLESFEEDVNKLALKLANMPTLALGKIKEAFNQSLTNNLEEQLALESKLQIEAAQTEDYEEGVSAFVEKRKPTFKGK</sequence>
<name>A0ABN1JYW9_9FLAO</name>
<evidence type="ECO:0000313" key="4">
    <source>
        <dbReference type="Proteomes" id="UP001500736"/>
    </source>
</evidence>
<proteinExistence type="inferred from homology"/>
<dbReference type="PANTHER" id="PTHR43802">
    <property type="entry name" value="ENOYL-COA HYDRATASE"/>
    <property type="match status" value="1"/>
</dbReference>
<dbReference type="PANTHER" id="PTHR43802:SF1">
    <property type="entry name" value="IP11341P-RELATED"/>
    <property type="match status" value="1"/>
</dbReference>
<dbReference type="SUPFAM" id="SSF52096">
    <property type="entry name" value="ClpP/crotonase"/>
    <property type="match status" value="1"/>
</dbReference>
<dbReference type="InterPro" id="IPR029045">
    <property type="entry name" value="ClpP/crotonase-like_dom_sf"/>
</dbReference>
<dbReference type="PROSITE" id="PS00166">
    <property type="entry name" value="ENOYL_COA_HYDRATASE"/>
    <property type="match status" value="1"/>
</dbReference>
<dbReference type="Gene3D" id="3.90.226.10">
    <property type="entry name" value="2-enoyl-CoA Hydratase, Chain A, domain 1"/>
    <property type="match status" value="1"/>
</dbReference>
<dbReference type="Gene3D" id="1.10.12.10">
    <property type="entry name" value="Lyase 2-enoyl-coa Hydratase, Chain A, domain 2"/>
    <property type="match status" value="1"/>
</dbReference>